<dbReference type="Pfam" id="PF12441">
    <property type="entry name" value="CopG_antitoxin"/>
    <property type="match status" value="1"/>
</dbReference>
<evidence type="ECO:0000313" key="2">
    <source>
        <dbReference type="Proteomes" id="UP001235849"/>
    </source>
</evidence>
<name>A0ABT7BA90_9CYAN</name>
<accession>A0ABT7BA90</accession>
<protein>
    <submittedName>
        <fullName evidence="1">CopG family antitoxin</fullName>
    </submittedName>
</protein>
<evidence type="ECO:0000313" key="1">
    <source>
        <dbReference type="EMBL" id="MDJ1176103.1"/>
    </source>
</evidence>
<dbReference type="NCBIfam" id="NF047399">
    <property type="entry name" value="BrnA_antitoxin_add"/>
    <property type="match status" value="1"/>
</dbReference>
<comment type="caution">
    <text evidence="1">The sequence shown here is derived from an EMBL/GenBank/DDBJ whole genome shotgun (WGS) entry which is preliminary data.</text>
</comment>
<dbReference type="EMBL" id="JAQOSO010000096">
    <property type="protein sequence ID" value="MDJ1176103.1"/>
    <property type="molecule type" value="Genomic_DNA"/>
</dbReference>
<proteinExistence type="predicted"/>
<sequence length="75" mass="8979">MKAKTFDEKFDRGEEDIVEYLDLSQARRGELTQKRVNVDFPEWMIQALDREARRLGITRQSLIKVWIAERLEKVL</sequence>
<dbReference type="Proteomes" id="UP001235849">
    <property type="component" value="Unassembled WGS sequence"/>
</dbReference>
<dbReference type="InterPro" id="IPR022148">
    <property type="entry name" value="CopG_antitoxin"/>
</dbReference>
<dbReference type="RefSeq" id="WP_283768393.1">
    <property type="nucleotide sequence ID" value="NZ_JAQOSO010000096.1"/>
</dbReference>
<reference evidence="1 2" key="1">
    <citation type="submission" date="2023-01" db="EMBL/GenBank/DDBJ databases">
        <title>Novel diversity within Roseofilum (Cyanobacteria; Desertifilaceae) from marine benthic mats with descriptions of four novel species.</title>
        <authorList>
            <person name="Wang Y."/>
            <person name="Berthold D.E."/>
            <person name="Hu J."/>
            <person name="Lefler F.W."/>
            <person name="Laughinghouse H.D. IV."/>
        </authorList>
    </citation>
    <scope>NUCLEOTIDE SEQUENCE [LARGE SCALE GENOMIC DNA]</scope>
    <source>
        <strain evidence="1 2">BLCC-M114</strain>
    </source>
</reference>
<keyword evidence="2" id="KW-1185">Reference proteome</keyword>
<gene>
    <name evidence="1" type="ORF">PMG25_18630</name>
</gene>
<dbReference type="SUPFAM" id="SSF47598">
    <property type="entry name" value="Ribbon-helix-helix"/>
    <property type="match status" value="1"/>
</dbReference>
<organism evidence="1 2">
    <name type="scientific">Roseofilum capinflatum BLCC-M114</name>
    <dbReference type="NCBI Taxonomy" id="3022440"/>
    <lineage>
        <taxon>Bacteria</taxon>
        <taxon>Bacillati</taxon>
        <taxon>Cyanobacteriota</taxon>
        <taxon>Cyanophyceae</taxon>
        <taxon>Desertifilales</taxon>
        <taxon>Desertifilaceae</taxon>
        <taxon>Roseofilum</taxon>
        <taxon>Roseofilum capinflatum</taxon>
    </lineage>
</organism>
<dbReference type="InterPro" id="IPR010985">
    <property type="entry name" value="Ribbon_hlx_hlx"/>
</dbReference>
<dbReference type="Gene3D" id="1.10.1220.10">
    <property type="entry name" value="Met repressor-like"/>
    <property type="match status" value="1"/>
</dbReference>
<dbReference type="InterPro" id="IPR013321">
    <property type="entry name" value="Arc_rbn_hlx_hlx"/>
</dbReference>